<dbReference type="AlphaFoldDB" id="A0A3N4NCR2"/>
<comment type="caution">
    <text evidence="1">The sequence shown here is derived from an EMBL/GenBank/DDBJ whole genome shotgun (WGS) entry which is preliminary data.</text>
</comment>
<gene>
    <name evidence="1" type="ORF">BBB56_21815</name>
</gene>
<sequence>MFKKWLFAVGLAVNLTGCSVATYSHKLQDVTTGDRVGITFDNRNLDYIRVYPETKSCINLDAEDNGYTNNAIGFQTKLNNKLMGFPEIPETPELRREFWISAKDNIAIRMIQPNGAYQTVSFRPKVGSYYYVTGLFTSQYSPRSLSVVEVYKTDKGYYDRKPVEDLKLENCDDGSFRLQHF</sequence>
<keyword evidence="2" id="KW-1185">Reference proteome</keyword>
<name>A0A3N4NCR2_9GAMM</name>
<dbReference type="Proteomes" id="UP000281332">
    <property type="component" value="Unassembled WGS sequence"/>
</dbReference>
<evidence type="ECO:0000313" key="1">
    <source>
        <dbReference type="EMBL" id="RPD94084.1"/>
    </source>
</evidence>
<dbReference type="RefSeq" id="WP_123802996.1">
    <property type="nucleotide sequence ID" value="NZ_RMVG01000026.1"/>
</dbReference>
<accession>A0A3N4NCR2</accession>
<dbReference type="OrthoDB" id="6420088at2"/>
<reference evidence="1 2" key="1">
    <citation type="submission" date="2018-11" db="EMBL/GenBank/DDBJ databases">
        <title>Whole genome sequencing of Pantoea sp. RIT388.</title>
        <authorList>
            <person name="Gan H.M."/>
            <person name="Hudson A.O."/>
        </authorList>
    </citation>
    <scope>NUCLEOTIDE SEQUENCE [LARGE SCALE GENOMIC DNA]</scope>
    <source>
        <strain evidence="1 2">RIT388</strain>
    </source>
</reference>
<proteinExistence type="predicted"/>
<protein>
    <submittedName>
        <fullName evidence="1">Uncharacterized protein</fullName>
    </submittedName>
</protein>
<organism evidence="1 2">
    <name type="scientific">Candidatus Pantoea deserta</name>
    <dbReference type="NCBI Taxonomy" id="1869313"/>
    <lineage>
        <taxon>Bacteria</taxon>
        <taxon>Pseudomonadati</taxon>
        <taxon>Pseudomonadota</taxon>
        <taxon>Gammaproteobacteria</taxon>
        <taxon>Enterobacterales</taxon>
        <taxon>Erwiniaceae</taxon>
        <taxon>Pantoea</taxon>
    </lineage>
</organism>
<evidence type="ECO:0000313" key="2">
    <source>
        <dbReference type="Proteomes" id="UP000281332"/>
    </source>
</evidence>
<dbReference type="EMBL" id="RMVG01000026">
    <property type="protein sequence ID" value="RPD94084.1"/>
    <property type="molecule type" value="Genomic_DNA"/>
</dbReference>